<dbReference type="GO" id="GO:0006631">
    <property type="term" value="P:fatty acid metabolic process"/>
    <property type="evidence" value="ECO:0007669"/>
    <property type="project" value="InterPro"/>
</dbReference>
<dbReference type="Pfam" id="PF18321">
    <property type="entry name" value="3HCDH_RFF"/>
    <property type="match status" value="1"/>
</dbReference>
<dbReference type="Pfam" id="PF00725">
    <property type="entry name" value="3HCDH"/>
    <property type="match status" value="2"/>
</dbReference>
<dbReference type="Gene3D" id="3.40.50.720">
    <property type="entry name" value="NAD(P)-binding Rossmann-like Domain"/>
    <property type="match status" value="1"/>
</dbReference>
<dbReference type="InterPro" id="IPR006176">
    <property type="entry name" value="3-OHacyl-CoA_DH_NAD-bd"/>
</dbReference>
<evidence type="ECO:0000259" key="7">
    <source>
        <dbReference type="Pfam" id="PF18321"/>
    </source>
</evidence>
<dbReference type="Gene3D" id="1.10.1040.50">
    <property type="match status" value="1"/>
</dbReference>
<proteinExistence type="inferred from homology"/>
<dbReference type="PROSITE" id="PS00067">
    <property type="entry name" value="3HCDH"/>
    <property type="match status" value="1"/>
</dbReference>
<dbReference type="InterPro" id="IPR008927">
    <property type="entry name" value="6-PGluconate_DH-like_C_sf"/>
</dbReference>
<dbReference type="PANTHER" id="PTHR48075">
    <property type="entry name" value="3-HYDROXYACYL-COA DEHYDROGENASE FAMILY PROTEIN"/>
    <property type="match status" value="1"/>
</dbReference>
<dbReference type="InterPro" id="IPR036291">
    <property type="entry name" value="NAD(P)-bd_dom_sf"/>
</dbReference>
<feature type="domain" description="3-hydroxyacyl-CoA dehydrogenase C-terminal" evidence="5">
    <location>
        <begin position="190"/>
        <end position="287"/>
    </location>
</feature>
<evidence type="ECO:0000256" key="2">
    <source>
        <dbReference type="ARBA" id="ARBA00009463"/>
    </source>
</evidence>
<evidence type="ECO:0000256" key="3">
    <source>
        <dbReference type="ARBA" id="ARBA00023002"/>
    </source>
</evidence>
<evidence type="ECO:0000313" key="9">
    <source>
        <dbReference type="Proteomes" id="UP000256485"/>
    </source>
</evidence>
<comment type="caution">
    <text evidence="8">The sequence shown here is derived from an EMBL/GenBank/DDBJ whole genome shotgun (WGS) entry which is preliminary data.</text>
</comment>
<dbReference type="InterPro" id="IPR006180">
    <property type="entry name" value="3-OHacyl-CoA_DH_CS"/>
</dbReference>
<dbReference type="InterPro" id="IPR013328">
    <property type="entry name" value="6PGD_dom2"/>
</dbReference>
<dbReference type="SUPFAM" id="SSF51735">
    <property type="entry name" value="NAD(P)-binding Rossmann-fold domains"/>
    <property type="match status" value="1"/>
</dbReference>
<dbReference type="AlphaFoldDB" id="A0A3D9V520"/>
<reference evidence="8 9" key="1">
    <citation type="submission" date="2018-08" db="EMBL/GenBank/DDBJ databases">
        <title>Sequencing the genomes of 1000 actinobacteria strains.</title>
        <authorList>
            <person name="Klenk H.-P."/>
        </authorList>
    </citation>
    <scope>NUCLEOTIDE SEQUENCE [LARGE SCALE GENOMIC DNA]</scope>
    <source>
        <strain evidence="8 9">DSM 22891</strain>
    </source>
</reference>
<evidence type="ECO:0000256" key="4">
    <source>
        <dbReference type="SAM" id="MobiDB-lite"/>
    </source>
</evidence>
<feature type="domain" description="3-hydroxybutyryl-CoA dehydrogenase reduced Rossmann-fold" evidence="7">
    <location>
        <begin position="446"/>
        <end position="498"/>
    </location>
</feature>
<protein>
    <submittedName>
        <fullName evidence="8">3-hydroxyacyl-CoA dehydrogenase</fullName>
    </submittedName>
</protein>
<keyword evidence="3" id="KW-0560">Oxidoreductase</keyword>
<sequence>MPGLPLSSPVGVVGAGTMGTGIAQVALVAGHEVRLYDIQEGAAARGVERIHARLDRLVAKNRMDSAEARRAKDRLRAVDTLADLAGVGLVIEAVVEHLQAKRELFAALEQVCADDTILATNTSTLSITAIAAGLRRPQRVTGMHFFNPAPLMALVEVPAGAATDPEVVETVVQTARAWGKTPVRCASTPGFVANRIARPFYGEAMAVLEEGGADCATIDAVLTEAAGFPMGPFALADLVGNDVDLAVARSIWEQTFGDPRYSPSVTQQRLVDAGWLGRKSGRGWYTYDGSDLPAAHTAKPRPAPERVVYHGGFAVCYGLLDRIADAGVSVERYDTGPAGIRARPQHGRDDHPPSPAGDQGDAPSGDGPPREPVPRGDGASASSAGEVAAPTDVEAPSEVEAGGAPPQRSRYAAFQTNTVEGELAYGIELPSGGLVLETVGEPATFDGDAVALDWVGDPATATRVCLAPSDTCEPATLDEAIGLFQAAGLTVSVIDDVPGLIVARTLCMLVNEAVDLVSRREASAADVDTAMRLGTGYPRGPLAWGDRIGPDLVVEVLSALARAYPSGRYRPSPLLVRAAHTGRSLVSLGQSLGQAL</sequence>
<dbReference type="PANTHER" id="PTHR48075:SF5">
    <property type="entry name" value="3-HYDROXYBUTYRYL-COA DEHYDROGENASE"/>
    <property type="match status" value="1"/>
</dbReference>
<feature type="region of interest" description="Disordered" evidence="4">
    <location>
        <begin position="335"/>
        <end position="409"/>
    </location>
</feature>
<dbReference type="Pfam" id="PF02737">
    <property type="entry name" value="3HCDH_N"/>
    <property type="match status" value="1"/>
</dbReference>
<dbReference type="GO" id="GO:0070403">
    <property type="term" value="F:NAD+ binding"/>
    <property type="evidence" value="ECO:0007669"/>
    <property type="project" value="InterPro"/>
</dbReference>
<dbReference type="InterPro" id="IPR041040">
    <property type="entry name" value="3HCDH_RFF"/>
</dbReference>
<dbReference type="Gene3D" id="1.10.1040.10">
    <property type="entry name" value="N-(1-d-carboxylethyl)-l-norvaline Dehydrogenase, domain 2"/>
    <property type="match status" value="1"/>
</dbReference>
<feature type="domain" description="3-hydroxyacyl-CoA dehydrogenase C-terminal" evidence="5">
    <location>
        <begin position="499"/>
        <end position="583"/>
    </location>
</feature>
<feature type="domain" description="3-hydroxyacyl-CoA dehydrogenase NAD binding" evidence="6">
    <location>
        <begin position="10"/>
        <end position="186"/>
    </location>
</feature>
<dbReference type="SUPFAM" id="SSF48179">
    <property type="entry name" value="6-phosphogluconate dehydrogenase C-terminal domain-like"/>
    <property type="match status" value="2"/>
</dbReference>
<evidence type="ECO:0000313" key="8">
    <source>
        <dbReference type="EMBL" id="REF36617.1"/>
    </source>
</evidence>
<dbReference type="GO" id="GO:0016616">
    <property type="term" value="F:oxidoreductase activity, acting on the CH-OH group of donors, NAD or NADP as acceptor"/>
    <property type="evidence" value="ECO:0007669"/>
    <property type="project" value="InterPro"/>
</dbReference>
<keyword evidence="9" id="KW-1185">Reference proteome</keyword>
<dbReference type="InterPro" id="IPR006108">
    <property type="entry name" value="3HC_DH_C"/>
</dbReference>
<dbReference type="EMBL" id="QTUC01000001">
    <property type="protein sequence ID" value="REF36617.1"/>
    <property type="molecule type" value="Genomic_DNA"/>
</dbReference>
<name>A0A3D9V520_THECX</name>
<evidence type="ECO:0000259" key="5">
    <source>
        <dbReference type="Pfam" id="PF00725"/>
    </source>
</evidence>
<gene>
    <name evidence="8" type="ORF">DFJ64_2030</name>
</gene>
<feature type="compositionally biased region" description="Low complexity" evidence="4">
    <location>
        <begin position="376"/>
        <end position="389"/>
    </location>
</feature>
<dbReference type="Proteomes" id="UP000256485">
    <property type="component" value="Unassembled WGS sequence"/>
</dbReference>
<accession>A0A3D9V520</accession>
<comment type="pathway">
    <text evidence="1">Lipid metabolism; butanoate metabolism.</text>
</comment>
<evidence type="ECO:0000256" key="1">
    <source>
        <dbReference type="ARBA" id="ARBA00005086"/>
    </source>
</evidence>
<comment type="similarity">
    <text evidence="2">Belongs to the 3-hydroxyacyl-CoA dehydrogenase family.</text>
</comment>
<dbReference type="RefSeq" id="WP_245941049.1">
    <property type="nucleotide sequence ID" value="NZ_QTUC01000001.1"/>
</dbReference>
<dbReference type="FunFam" id="3.40.50.720:FF:000009">
    <property type="entry name" value="Fatty oxidation complex, alpha subunit"/>
    <property type="match status" value="1"/>
</dbReference>
<evidence type="ECO:0000259" key="6">
    <source>
        <dbReference type="Pfam" id="PF02737"/>
    </source>
</evidence>
<organism evidence="8 9">
    <name type="scientific">Thermasporomyces composti</name>
    <dbReference type="NCBI Taxonomy" id="696763"/>
    <lineage>
        <taxon>Bacteria</taxon>
        <taxon>Bacillati</taxon>
        <taxon>Actinomycetota</taxon>
        <taxon>Actinomycetes</taxon>
        <taxon>Propionibacteriales</taxon>
        <taxon>Nocardioidaceae</taxon>
        <taxon>Thermasporomyces</taxon>
    </lineage>
</organism>